<dbReference type="Proteomes" id="UP001056937">
    <property type="component" value="Chromosome 2"/>
</dbReference>
<protein>
    <submittedName>
        <fullName evidence="2">CsgG/HfaB family protein</fullName>
    </submittedName>
</protein>
<evidence type="ECO:0000256" key="1">
    <source>
        <dbReference type="SAM" id="SignalP"/>
    </source>
</evidence>
<dbReference type="RefSeq" id="WP_252168796.1">
    <property type="nucleotide sequence ID" value="NZ_CP084931.1"/>
</dbReference>
<gene>
    <name evidence="2" type="ORF">LHA26_17595</name>
</gene>
<dbReference type="EMBL" id="CP084931">
    <property type="protein sequence ID" value="USI74982.1"/>
    <property type="molecule type" value="Genomic_DNA"/>
</dbReference>
<sequence>MRAVAAGAACLAVAALSGTAAAQKMGKGGTAIGAGMELPVCAAPVGTVALVEAKRQDNASGQLSPGLAALLNAARAQQGQSEATTDPLPLLKLILARSQCFRVVDRGEGFDALQRERALAAGGQTSQAAQGATIEAADYLLTAQIVYQDENAGSRGLALGGLGGAFGGLAALRQKKLESQTMLTLVAVKTGVQEAVATGSARKRDLSIIGGGLAGLGLGLLGGEASTDIGKVTSAALLDAYRRLVPQIPAVREGRVAVTTQVPEAER</sequence>
<reference evidence="2" key="1">
    <citation type="journal article" date="2022" name="Toxins">
        <title>Genomic Analysis of Sphingopyxis sp. USTB-05 for Biodegrading Cyanobacterial Hepatotoxins.</title>
        <authorList>
            <person name="Liu C."/>
            <person name="Xu Q."/>
            <person name="Zhao Z."/>
            <person name="Zhang H."/>
            <person name="Liu X."/>
            <person name="Yin C."/>
            <person name="Liu Y."/>
            <person name="Yan H."/>
        </authorList>
    </citation>
    <scope>NUCLEOTIDE SEQUENCE</scope>
    <source>
        <strain evidence="2">NBD5</strain>
    </source>
</reference>
<organism evidence="2 3">
    <name type="scientific">Sphingomonas morindae</name>
    <dbReference type="NCBI Taxonomy" id="1541170"/>
    <lineage>
        <taxon>Bacteria</taxon>
        <taxon>Pseudomonadati</taxon>
        <taxon>Pseudomonadota</taxon>
        <taxon>Alphaproteobacteria</taxon>
        <taxon>Sphingomonadales</taxon>
        <taxon>Sphingomonadaceae</taxon>
        <taxon>Sphingomonas</taxon>
    </lineage>
</organism>
<proteinExistence type="predicted"/>
<name>A0ABY4XDK0_9SPHN</name>
<dbReference type="Pfam" id="PF03783">
    <property type="entry name" value="CsgG"/>
    <property type="match status" value="1"/>
</dbReference>
<evidence type="ECO:0000313" key="2">
    <source>
        <dbReference type="EMBL" id="USI74982.1"/>
    </source>
</evidence>
<feature type="signal peptide" evidence="1">
    <location>
        <begin position="1"/>
        <end position="22"/>
    </location>
</feature>
<dbReference type="InterPro" id="IPR005534">
    <property type="entry name" value="Curli_assmbl/transp-comp_CsgG"/>
</dbReference>
<accession>A0ABY4XDK0</accession>
<evidence type="ECO:0000313" key="3">
    <source>
        <dbReference type="Proteomes" id="UP001056937"/>
    </source>
</evidence>
<feature type="chain" id="PRO_5047312025" evidence="1">
    <location>
        <begin position="23"/>
        <end position="267"/>
    </location>
</feature>
<keyword evidence="1" id="KW-0732">Signal</keyword>
<keyword evidence="3" id="KW-1185">Reference proteome</keyword>